<proteinExistence type="predicted"/>
<accession>A0AA40EJZ5</accession>
<reference evidence="1" key="1">
    <citation type="submission" date="2023-06" db="EMBL/GenBank/DDBJ databases">
        <title>Genome-scale phylogeny and comparative genomics of the fungal order Sordariales.</title>
        <authorList>
            <consortium name="Lawrence Berkeley National Laboratory"/>
            <person name="Hensen N."/>
            <person name="Bonometti L."/>
            <person name="Westerberg I."/>
            <person name="Brannstrom I.O."/>
            <person name="Guillou S."/>
            <person name="Cros-Aarteil S."/>
            <person name="Calhoun S."/>
            <person name="Haridas S."/>
            <person name="Kuo A."/>
            <person name="Mondo S."/>
            <person name="Pangilinan J."/>
            <person name="Riley R."/>
            <person name="LaButti K."/>
            <person name="Andreopoulos B."/>
            <person name="Lipzen A."/>
            <person name="Chen C."/>
            <person name="Yanf M."/>
            <person name="Daum C."/>
            <person name="Ng V."/>
            <person name="Clum A."/>
            <person name="Steindorff A."/>
            <person name="Ohm R."/>
            <person name="Martin F."/>
            <person name="Silar P."/>
            <person name="Natvig D."/>
            <person name="Lalanne C."/>
            <person name="Gautier V."/>
            <person name="Ament-velasquez S.L."/>
            <person name="Kruys A."/>
            <person name="Hutchinson M.I."/>
            <person name="Powell A.J."/>
            <person name="Barry K."/>
            <person name="Miller A.N."/>
            <person name="Grigoriev I.V."/>
            <person name="Debuchy R."/>
            <person name="Gladieux P."/>
            <person name="Thoren M.H."/>
            <person name="Johannesson H."/>
        </authorList>
    </citation>
    <scope>NUCLEOTIDE SEQUENCE</scope>
    <source>
        <strain evidence="1">SMH3187-1</strain>
    </source>
</reference>
<dbReference type="EMBL" id="JAUKUD010000006">
    <property type="protein sequence ID" value="KAK0740704.1"/>
    <property type="molecule type" value="Genomic_DNA"/>
</dbReference>
<dbReference type="AlphaFoldDB" id="A0AA40EJZ5"/>
<protein>
    <submittedName>
        <fullName evidence="1">Uncharacterized protein</fullName>
    </submittedName>
</protein>
<keyword evidence="2" id="KW-1185">Reference proteome</keyword>
<evidence type="ECO:0000313" key="2">
    <source>
        <dbReference type="Proteomes" id="UP001172155"/>
    </source>
</evidence>
<organism evidence="1 2">
    <name type="scientific">Schizothecium vesticola</name>
    <dbReference type="NCBI Taxonomy" id="314040"/>
    <lineage>
        <taxon>Eukaryota</taxon>
        <taxon>Fungi</taxon>
        <taxon>Dikarya</taxon>
        <taxon>Ascomycota</taxon>
        <taxon>Pezizomycotina</taxon>
        <taxon>Sordariomycetes</taxon>
        <taxon>Sordariomycetidae</taxon>
        <taxon>Sordariales</taxon>
        <taxon>Schizotheciaceae</taxon>
        <taxon>Schizothecium</taxon>
    </lineage>
</organism>
<dbReference type="Proteomes" id="UP001172155">
    <property type="component" value="Unassembled WGS sequence"/>
</dbReference>
<name>A0AA40EJZ5_9PEZI</name>
<gene>
    <name evidence="1" type="ORF">B0T18DRAFT_331036</name>
</gene>
<sequence length="109" mass="11953">MTVLGPLTTTFKAPSTCTDSSTPQIYQIWTGSVSRYEQGPLFTSGSNCFPSAYDASPQNYYSPGFCPHGYTAACSSTNRIQTRAAEETVLVCCPTYANRPKNEKHHTTR</sequence>
<comment type="caution">
    <text evidence="1">The sequence shown here is derived from an EMBL/GenBank/DDBJ whole genome shotgun (WGS) entry which is preliminary data.</text>
</comment>
<evidence type="ECO:0000313" key="1">
    <source>
        <dbReference type="EMBL" id="KAK0740704.1"/>
    </source>
</evidence>